<accession>A0ABW2HQR2</accession>
<dbReference type="RefSeq" id="WP_378968624.1">
    <property type="nucleotide sequence ID" value="NZ_JBHTBJ010000009.1"/>
</dbReference>
<organism evidence="1 2">
    <name type="scientific">Paractinoplanes rhizophilus</name>
    <dbReference type="NCBI Taxonomy" id="1416877"/>
    <lineage>
        <taxon>Bacteria</taxon>
        <taxon>Bacillati</taxon>
        <taxon>Actinomycetota</taxon>
        <taxon>Actinomycetes</taxon>
        <taxon>Micromonosporales</taxon>
        <taxon>Micromonosporaceae</taxon>
        <taxon>Paractinoplanes</taxon>
    </lineage>
</organism>
<dbReference type="Proteomes" id="UP001596548">
    <property type="component" value="Unassembled WGS sequence"/>
</dbReference>
<evidence type="ECO:0000313" key="2">
    <source>
        <dbReference type="Proteomes" id="UP001596548"/>
    </source>
</evidence>
<evidence type="ECO:0000313" key="1">
    <source>
        <dbReference type="EMBL" id="MFC7275478.1"/>
    </source>
</evidence>
<comment type="caution">
    <text evidence="1">The sequence shown here is derived from an EMBL/GenBank/DDBJ whole genome shotgun (WGS) entry which is preliminary data.</text>
</comment>
<keyword evidence="2" id="KW-1185">Reference proteome</keyword>
<gene>
    <name evidence="1" type="ORF">ACFQS1_15925</name>
</gene>
<dbReference type="EMBL" id="JBHTBJ010000009">
    <property type="protein sequence ID" value="MFC7275478.1"/>
    <property type="molecule type" value="Genomic_DNA"/>
</dbReference>
<sequence length="136" mass="15234">MPQTSARRRPLTPAEVAQGRQFLTATGLTPYALARRDRPAVLVDVVDAGATFTELFTLIRDWIEQEREPWPVIRRKLRFVGVTSRRKASPNTYRWQQHAAWTRTLPAAAVINVSLPPSVRSAGPLCGRPSRGPPPR</sequence>
<reference evidence="2" key="1">
    <citation type="journal article" date="2019" name="Int. J. Syst. Evol. Microbiol.">
        <title>The Global Catalogue of Microorganisms (GCM) 10K type strain sequencing project: providing services to taxonomists for standard genome sequencing and annotation.</title>
        <authorList>
            <consortium name="The Broad Institute Genomics Platform"/>
            <consortium name="The Broad Institute Genome Sequencing Center for Infectious Disease"/>
            <person name="Wu L."/>
            <person name="Ma J."/>
        </authorList>
    </citation>
    <scope>NUCLEOTIDE SEQUENCE [LARGE SCALE GENOMIC DNA]</scope>
    <source>
        <strain evidence="2">XZYJT-10</strain>
    </source>
</reference>
<name>A0ABW2HQR2_9ACTN</name>
<protein>
    <submittedName>
        <fullName evidence="1">Uncharacterized protein</fullName>
    </submittedName>
</protein>
<proteinExistence type="predicted"/>